<evidence type="ECO:0000256" key="1">
    <source>
        <dbReference type="SAM" id="MobiDB-lite"/>
    </source>
</evidence>
<dbReference type="EMBL" id="RCMV01000073">
    <property type="protein sequence ID" value="KAG3225852.1"/>
    <property type="molecule type" value="Genomic_DNA"/>
</dbReference>
<evidence type="ECO:0000313" key="5">
    <source>
        <dbReference type="Proteomes" id="UP000774804"/>
    </source>
</evidence>
<reference evidence="3" key="1">
    <citation type="submission" date="2018-10" db="EMBL/GenBank/DDBJ databases">
        <title>Effector identification in a new, highly contiguous assembly of the strawberry crown rot pathogen Phytophthora cactorum.</title>
        <authorList>
            <person name="Armitage A.D."/>
            <person name="Nellist C.F."/>
            <person name="Bates H."/>
            <person name="Vickerstaff R.J."/>
            <person name="Harrison R.J."/>
        </authorList>
    </citation>
    <scope>NUCLEOTIDE SEQUENCE</scope>
    <source>
        <strain evidence="3">4032</strain>
        <strain evidence="4">P421</strain>
    </source>
</reference>
<gene>
    <name evidence="3" type="ORF">PC115_g248</name>
    <name evidence="4" type="ORF">PC129_g3564</name>
</gene>
<feature type="region of interest" description="Disordered" evidence="1">
    <location>
        <begin position="770"/>
        <end position="790"/>
    </location>
</feature>
<dbReference type="EMBL" id="RCMI01000003">
    <property type="protein sequence ID" value="KAG2944508.1"/>
    <property type="molecule type" value="Genomic_DNA"/>
</dbReference>
<dbReference type="PROSITE" id="PS50222">
    <property type="entry name" value="EF_HAND_2"/>
    <property type="match status" value="1"/>
</dbReference>
<dbReference type="InterPro" id="IPR011992">
    <property type="entry name" value="EF-hand-dom_pair"/>
</dbReference>
<evidence type="ECO:0000259" key="2">
    <source>
        <dbReference type="PROSITE" id="PS50222"/>
    </source>
</evidence>
<feature type="region of interest" description="Disordered" evidence="1">
    <location>
        <begin position="1292"/>
        <end position="1344"/>
    </location>
</feature>
<name>A0A8T1DUB5_9STRA</name>
<dbReference type="InterPro" id="IPR002048">
    <property type="entry name" value="EF_hand_dom"/>
</dbReference>
<feature type="compositionally biased region" description="Polar residues" evidence="1">
    <location>
        <begin position="733"/>
        <end position="742"/>
    </location>
</feature>
<dbReference type="GO" id="GO:0005509">
    <property type="term" value="F:calcium ion binding"/>
    <property type="evidence" value="ECO:0007669"/>
    <property type="project" value="InterPro"/>
</dbReference>
<dbReference type="SUPFAM" id="SSF47473">
    <property type="entry name" value="EF-hand"/>
    <property type="match status" value="1"/>
</dbReference>
<dbReference type="Proteomes" id="UP000774804">
    <property type="component" value="Unassembled WGS sequence"/>
</dbReference>
<comment type="caution">
    <text evidence="3">The sequence shown here is derived from an EMBL/GenBank/DDBJ whole genome shotgun (WGS) entry which is preliminary data.</text>
</comment>
<dbReference type="VEuPathDB" id="FungiDB:PC110_g3269"/>
<dbReference type="Gene3D" id="1.10.238.10">
    <property type="entry name" value="EF-hand"/>
    <property type="match status" value="1"/>
</dbReference>
<dbReference type="Proteomes" id="UP000760860">
    <property type="component" value="Unassembled WGS sequence"/>
</dbReference>
<accession>A0A8T1DUB5</accession>
<organism evidence="3 5">
    <name type="scientific">Phytophthora cactorum</name>
    <dbReference type="NCBI Taxonomy" id="29920"/>
    <lineage>
        <taxon>Eukaryota</taxon>
        <taxon>Sar</taxon>
        <taxon>Stramenopiles</taxon>
        <taxon>Oomycota</taxon>
        <taxon>Peronosporomycetes</taxon>
        <taxon>Peronosporales</taxon>
        <taxon>Peronosporaceae</taxon>
        <taxon>Phytophthora</taxon>
    </lineage>
</organism>
<evidence type="ECO:0000313" key="4">
    <source>
        <dbReference type="EMBL" id="KAG3225852.1"/>
    </source>
</evidence>
<feature type="region of interest" description="Disordered" evidence="1">
    <location>
        <begin position="592"/>
        <end position="635"/>
    </location>
</feature>
<evidence type="ECO:0000313" key="3">
    <source>
        <dbReference type="EMBL" id="KAG2944508.1"/>
    </source>
</evidence>
<protein>
    <recommendedName>
        <fullName evidence="2">EF-hand domain-containing protein</fullName>
    </recommendedName>
</protein>
<proteinExistence type="predicted"/>
<dbReference type="VEuPathDB" id="FungiDB:PC110_g3268"/>
<feature type="compositionally biased region" description="Basic and acidic residues" evidence="1">
    <location>
        <begin position="743"/>
        <end position="755"/>
    </location>
</feature>
<feature type="domain" description="EF-hand" evidence="2">
    <location>
        <begin position="99"/>
        <end position="134"/>
    </location>
</feature>
<feature type="region of interest" description="Disordered" evidence="1">
    <location>
        <begin position="723"/>
        <end position="756"/>
    </location>
</feature>
<sequence length="1451" mass="164272">MQEAVAANEEAILERRYEIRTSLRAVENSLREAGAATDGYNSAYWLESPSAHWDNLSSSSMFYRQAEHVSRATLARSATHRFGFDAPDAVRYHWRLTPLSEAKCRQIWSLFDADKDEKWTHEEFREYMVALQCSKDSVELRAFEDSAEVWRMYMSDMCELVEEGKLTFEGFKMYRELIEDEQPLVRDLAVLGISLEWEELERMETIKQRFDGYVDDPMGTITAKAAQYLLAEIGILLTSEETIENIERRYQHARCQRFIHQLKRTLRLFGYRQKSALQFTNEGLPNKTGNNEEQPRICKVGLLSLVFSSWSPAVKTRWRRFFLQCRLQSFCALRRLKRRVHWAFMCVRRVSATGMLSASCLQSRTPGSDRGDYNLKMDIGPKFATTSTIHITYNSDADSAATLHELKYLERGAECFLYVDLACRSGTKDSDAHLLVDRLTWFIGEYFRDHIESLPFFHRWFVSLPTKQQLRMGPTSSSATGTPSVVIRLVILFTGGMDLYHVMQSLGLPSSMQFDHLLQRFSLRFLCSHSLEDILVTKNFNLGAQWSCRAQMDVRLNRQAWAQILSQVAHHLDAELTHEREDAEYIAQMNAEREQKKKKSLVPNQRRSSARSRPEDNQQEGDSQHSAIAESEPESRQHLLIQSLRRVAYALEHSQQLSSSWSFNNLGSALRENQWFRSVLSPEWFKLLKHVFDTPGGLAEEWKANGDSLRAEFADTGYVRAGTRTAHGHHPTSRATGASTELKNTETAKSSEKPKITAQHSNILHEPKLAAHHGHDPNQPATNAPESTEDKSAEHLLLEFYDLCARHLQGVHIVHAEAGRYSAYRLQVLDVDVSVEAAARIGSRIQEDDSQCIAVCHKNRVIAIANGRFVDLYGVSNNSLHPFTFLHQITISDHVTRLRSSVLNNNNEPGQDPVVATSVAFPVPGILLVGAFVGVPESENLGTESTVDPVLLLGFRFYAGSVTQFTGVVDREKSRKVAASVQVYFSFVEPVVAIGGKSIQSLQSFRHDMTPDAGSVLVLFGDSKMFGIFSWKERFSDRQVCLAQIKQQSDNLVVAECSQDGRYVVLGDTGGRLSLIDFKDFQHDGRDISLKTQQSVGKRLELRECSRSGVIARDNPLEHVRVAHSLATSGMDCAYTSLRWWMCGIRVHQKQFILAGKQDGSLNILKLVQGKDEARPTVELRFVQMYPGLASEMRWRSWRIKIAEVGEELSKRYRIIWPSVRDSLDFPSFVIQTQTVKSIVLLPKSSEFSRFIAKALADSSPGHTYRYPISLIITANRLQVVGLLTEAAVDTDETFSGSGSDASEHDDSDNDDKQSECEEAQEEVATIDTEEKEHNLSGPTTIQDKYKLPPMEWKATTSAVVNGNLNEGRRSKENAQEGVSTSKVSRVDYNERVTSVMQRVETLSGVMKLMRTSFQLFSSDVQQHINLISEQLEEISRRRVTIETAQSSRIG</sequence>